<feature type="compositionally biased region" description="Polar residues" evidence="1">
    <location>
        <begin position="1"/>
        <end position="15"/>
    </location>
</feature>
<comment type="caution">
    <text evidence="2">The sequence shown here is derived from an EMBL/GenBank/DDBJ whole genome shotgun (WGS) entry which is preliminary data.</text>
</comment>
<evidence type="ECO:0000313" key="2">
    <source>
        <dbReference type="EMBL" id="MDH5159574.1"/>
    </source>
</evidence>
<feature type="region of interest" description="Disordered" evidence="1">
    <location>
        <begin position="1"/>
        <end position="34"/>
    </location>
</feature>
<dbReference type="Proteomes" id="UP001159179">
    <property type="component" value="Unassembled WGS sequence"/>
</dbReference>
<organism evidence="2 3">
    <name type="scientific">Heyndrickxia oleronia</name>
    <dbReference type="NCBI Taxonomy" id="38875"/>
    <lineage>
        <taxon>Bacteria</taxon>
        <taxon>Bacillati</taxon>
        <taxon>Bacillota</taxon>
        <taxon>Bacilli</taxon>
        <taxon>Bacillales</taxon>
        <taxon>Bacillaceae</taxon>
        <taxon>Heyndrickxia</taxon>
    </lineage>
</organism>
<dbReference type="Pfam" id="PF07485">
    <property type="entry name" value="DUF1529"/>
    <property type="match status" value="1"/>
</dbReference>
<dbReference type="EMBL" id="JAROYP010000001">
    <property type="protein sequence ID" value="MDH5159574.1"/>
    <property type="molecule type" value="Genomic_DNA"/>
</dbReference>
<reference evidence="2" key="1">
    <citation type="submission" date="2023-03" db="EMBL/GenBank/DDBJ databases">
        <title>Bacterial isolates from washroom surfaces on a university campus.</title>
        <authorList>
            <person name="Holman D.B."/>
            <person name="Gzyl K.E."/>
            <person name="Taheri A.E."/>
        </authorList>
    </citation>
    <scope>NUCLEOTIDE SEQUENCE</scope>
    <source>
        <strain evidence="2">RD03</strain>
    </source>
</reference>
<dbReference type="RefSeq" id="WP_280615473.1">
    <property type="nucleotide sequence ID" value="NZ_JAROYP010000001.1"/>
</dbReference>
<protein>
    <submittedName>
        <fullName evidence="2">DUF1259 domain-containing protein</fullName>
    </submittedName>
</protein>
<evidence type="ECO:0000256" key="1">
    <source>
        <dbReference type="SAM" id="MobiDB-lite"/>
    </source>
</evidence>
<evidence type="ECO:0000313" key="3">
    <source>
        <dbReference type="Proteomes" id="UP001159179"/>
    </source>
</evidence>
<dbReference type="AlphaFoldDB" id="A0AAW6SSJ6"/>
<sequence>MSGNEFHNEMGSSPQGVWRPANRNGRRHSDGGMKTSTCQQLADIIGGVVIASTPACVVQRLRNINATILGRRTESPLALPFALSFENNVRGNTLNLGETVLLQKEANALMSALQRRGLIVTAFHNHWLFEKPRLMYMHWENVGDPFEFARNSFEAAKEVGFF</sequence>
<gene>
    <name evidence="2" type="ORF">P5X88_01420</name>
</gene>
<proteinExistence type="predicted"/>
<name>A0AAW6SSJ6_9BACI</name>
<dbReference type="InterPro" id="IPR011094">
    <property type="entry name" value="Uncharacterised_LppY/LpqO"/>
</dbReference>
<accession>A0AAW6SSJ6</accession>